<evidence type="ECO:0000256" key="7">
    <source>
        <dbReference type="ARBA" id="ARBA00022691"/>
    </source>
</evidence>
<dbReference type="Proteomes" id="UP000008386">
    <property type="component" value="Chromosome"/>
</dbReference>
<dbReference type="STRING" id="529709.PYCH_18020"/>
<dbReference type="SUPFAM" id="SSF143437">
    <property type="entry name" value="THUMP domain-like"/>
    <property type="match status" value="1"/>
</dbReference>
<dbReference type="FunFam" id="3.40.50.150:FF:000251">
    <property type="entry name" value="Putative RNA methylase"/>
    <property type="match status" value="1"/>
</dbReference>
<dbReference type="CDD" id="cd02440">
    <property type="entry name" value="AdoMet_MTases"/>
    <property type="match status" value="1"/>
</dbReference>
<dbReference type="GO" id="GO:0005737">
    <property type="term" value="C:cytoplasm"/>
    <property type="evidence" value="ECO:0007669"/>
    <property type="project" value="UniProtKB-SubCell"/>
</dbReference>
<dbReference type="EMBL" id="CP002779">
    <property type="protein sequence ID" value="AEH25459.1"/>
    <property type="molecule type" value="Genomic_DNA"/>
</dbReference>
<comment type="subunit">
    <text evidence="2">Monomer.</text>
</comment>
<evidence type="ECO:0000259" key="16">
    <source>
        <dbReference type="PROSITE" id="PS51165"/>
    </source>
</evidence>
<dbReference type="GO" id="GO:0160101">
    <property type="term" value="F:tRNA (guanine(10)-N2)-dimethyltransferase activity"/>
    <property type="evidence" value="ECO:0007669"/>
    <property type="project" value="UniProtKB-EC"/>
</dbReference>
<dbReference type="InterPro" id="IPR005885">
    <property type="entry name" value="TrmG10"/>
</dbReference>
<name>F8AI02_PYRYC</name>
<comment type="function">
    <text evidence="11">Catalyzes the adenosylmethionine-dependent methylation of the exocyclic amino group (N(2)) of guanosine at position 10 of various tRNAs. Acts via a two-step process that leads to the formation of either N(2)-monomethyl (m(2)G) or N(2)-dimethylguanosine (m(2)(2)G).</text>
</comment>
<dbReference type="NCBIfam" id="TIGR01177">
    <property type="entry name" value="TIGR01177 family methyltransferase"/>
    <property type="match status" value="1"/>
</dbReference>
<feature type="domain" description="THUMP" evidence="16">
    <location>
        <begin position="43"/>
        <end position="146"/>
    </location>
</feature>
<dbReference type="EC" id="2.1.1.213" evidence="13"/>
<evidence type="ECO:0000256" key="9">
    <source>
        <dbReference type="ARBA" id="ARBA00022884"/>
    </source>
</evidence>
<dbReference type="InterPro" id="IPR029063">
    <property type="entry name" value="SAM-dependent_MTases_sf"/>
</dbReference>
<dbReference type="CDD" id="cd11715">
    <property type="entry name" value="THUMP_AdoMetMT"/>
    <property type="match status" value="1"/>
</dbReference>
<dbReference type="HOGENOM" id="CLU_057819_1_0_2"/>
<dbReference type="SUPFAM" id="SSF53335">
    <property type="entry name" value="S-adenosyl-L-methionine-dependent methyltransferases"/>
    <property type="match status" value="1"/>
</dbReference>
<dbReference type="Pfam" id="PF02926">
    <property type="entry name" value="THUMP"/>
    <property type="match status" value="1"/>
</dbReference>
<dbReference type="GeneID" id="10838364"/>
<organism evidence="17 18">
    <name type="scientific">Pyrococcus yayanosii (strain CH1 / JCM 16557)</name>
    <dbReference type="NCBI Taxonomy" id="529709"/>
    <lineage>
        <taxon>Archaea</taxon>
        <taxon>Methanobacteriati</taxon>
        <taxon>Methanobacteriota</taxon>
        <taxon>Thermococci</taxon>
        <taxon>Thermococcales</taxon>
        <taxon>Thermococcaceae</taxon>
        <taxon>Pyrococcus</taxon>
    </lineage>
</organism>
<sequence length="331" mass="36986">MLYVELLGLLPDMARAEVKALLEIAGEGQIVGRDYLLLALKGSSSLFPFLERLGMAHEYGLLLFSAGDVEELLSKAREIEWPALIKGTFAVRREIMINCRHDVEGIERKLGAIIHGQGLSVNLSKPDTTVRVYCGESLWLGVRARLFKGKEFDTRKADRRPFSRPIALPPRLARAMVNLSRAKRELLDPFMGTGGMLIEAGLMGLKVYGVDIRPDMVEGAKINLEHYGIKDHVLKVGDATKLKELFPDKTFEAIATDPPYGSSTTLPMARDELYRRALESMAEVLEGYLAIAFPADFDAVSAAEDIGFKVIERFYQRVHSSLARYFYVMKT</sequence>
<evidence type="ECO:0000256" key="3">
    <source>
        <dbReference type="ARBA" id="ARBA00022490"/>
    </source>
</evidence>
<proteinExistence type="inferred from homology"/>
<keyword evidence="5" id="KW-0489">Methyltransferase</keyword>
<dbReference type="InterPro" id="IPR002052">
    <property type="entry name" value="DNA_methylase_N6_adenine_CS"/>
</dbReference>
<evidence type="ECO:0000256" key="2">
    <source>
        <dbReference type="ARBA" id="ARBA00011245"/>
    </source>
</evidence>
<reference evidence="17 18" key="1">
    <citation type="journal article" date="2011" name="J. Bacteriol.">
        <title>Complete genome sequence of the obligate piezophilic hyperthermophilic archaeon Pyrococcus yayanosii CH1.</title>
        <authorList>
            <person name="Jun X."/>
            <person name="Lupeng L."/>
            <person name="Minjuan X."/>
            <person name="Oger P."/>
            <person name="Fengping W."/>
            <person name="Jebbar M."/>
            <person name="Xiang X."/>
        </authorList>
    </citation>
    <scope>NUCLEOTIDE SEQUENCE [LARGE SCALE GENOMIC DNA]</scope>
    <source>
        <strain evidence="18">CH1 / JCM 16557</strain>
    </source>
</reference>
<evidence type="ECO:0000256" key="12">
    <source>
        <dbReference type="ARBA" id="ARBA00061338"/>
    </source>
</evidence>
<gene>
    <name evidence="17" type="ordered locus">PYCH_18020</name>
</gene>
<keyword evidence="4" id="KW-0820">tRNA-binding</keyword>
<dbReference type="eggNOG" id="arCOG00047">
    <property type="taxonomic scope" value="Archaea"/>
</dbReference>
<keyword evidence="8" id="KW-0819">tRNA processing</keyword>
<dbReference type="AlphaFoldDB" id="F8AI02"/>
<comment type="catalytic activity">
    <reaction evidence="10">
        <text>guanosine(10) in tRNA + 2 S-adenosyl-L-methionine = N(2)-dimethylguanosine(10) in tRNA + 2 S-adenosyl-L-homocysteine + 2 H(+)</text>
        <dbReference type="Rhea" id="RHEA:43124"/>
        <dbReference type="Rhea" id="RHEA-COMP:10355"/>
        <dbReference type="Rhea" id="RHEA-COMP:10358"/>
        <dbReference type="ChEBI" id="CHEBI:15378"/>
        <dbReference type="ChEBI" id="CHEBI:57856"/>
        <dbReference type="ChEBI" id="CHEBI:59789"/>
        <dbReference type="ChEBI" id="CHEBI:74269"/>
        <dbReference type="ChEBI" id="CHEBI:74513"/>
        <dbReference type="EC" id="2.1.1.213"/>
    </reaction>
</comment>
<dbReference type="SMART" id="SM00981">
    <property type="entry name" value="THUMP"/>
    <property type="match status" value="1"/>
</dbReference>
<keyword evidence="7" id="KW-0949">S-adenosyl-L-methionine</keyword>
<evidence type="ECO:0000256" key="15">
    <source>
        <dbReference type="PROSITE-ProRule" id="PRU00529"/>
    </source>
</evidence>
<evidence type="ECO:0000256" key="1">
    <source>
        <dbReference type="ARBA" id="ARBA00004496"/>
    </source>
</evidence>
<dbReference type="KEGG" id="pya:PYCH_18020"/>
<dbReference type="PANTHER" id="PTHR14911">
    <property type="entry name" value="THUMP DOMAIN-CONTAINING"/>
    <property type="match status" value="1"/>
</dbReference>
<accession>F8AI02</accession>
<dbReference type="PROSITE" id="PS00092">
    <property type="entry name" value="N6_MTASE"/>
    <property type="match status" value="1"/>
</dbReference>
<dbReference type="PANTHER" id="PTHR14911:SF21">
    <property type="entry name" value="N2-METHYLGUANOSINE TRNA METHYLTRANSFERASE"/>
    <property type="match status" value="1"/>
</dbReference>
<dbReference type="Gene3D" id="3.40.50.150">
    <property type="entry name" value="Vaccinia Virus protein VP39"/>
    <property type="match status" value="1"/>
</dbReference>
<protein>
    <recommendedName>
        <fullName evidence="13">tRNA (guanine(10)-N(2))-dimethyltransferase</fullName>
        <ecNumber evidence="13">2.1.1.213</ecNumber>
    </recommendedName>
    <alternativeName>
        <fullName evidence="14">tRNA:G10 dimethyltransferase</fullName>
    </alternativeName>
</protein>
<comment type="similarity">
    <text evidence="12">Belongs to the methyltransferase superfamily. Trm-G10 family.</text>
</comment>
<evidence type="ECO:0000256" key="4">
    <source>
        <dbReference type="ARBA" id="ARBA00022555"/>
    </source>
</evidence>
<dbReference type="GO" id="GO:0160102">
    <property type="term" value="F:tRNA (guanine(10)-N2)-methyltransferase activity"/>
    <property type="evidence" value="ECO:0007669"/>
    <property type="project" value="InterPro"/>
</dbReference>
<evidence type="ECO:0000256" key="8">
    <source>
        <dbReference type="ARBA" id="ARBA00022694"/>
    </source>
</evidence>
<evidence type="ECO:0000256" key="13">
    <source>
        <dbReference type="ARBA" id="ARBA00066936"/>
    </source>
</evidence>
<evidence type="ECO:0000256" key="6">
    <source>
        <dbReference type="ARBA" id="ARBA00022679"/>
    </source>
</evidence>
<dbReference type="RefSeq" id="WP_013906515.1">
    <property type="nucleotide sequence ID" value="NC_015680.1"/>
</dbReference>
<dbReference type="InterPro" id="IPR000241">
    <property type="entry name" value="RlmKL-like_Mtase"/>
</dbReference>
<dbReference type="Pfam" id="PF01170">
    <property type="entry name" value="UPF0020"/>
    <property type="match status" value="1"/>
</dbReference>
<dbReference type="PROSITE" id="PS51165">
    <property type="entry name" value="THUMP"/>
    <property type="match status" value="1"/>
</dbReference>
<dbReference type="GO" id="GO:0000049">
    <property type="term" value="F:tRNA binding"/>
    <property type="evidence" value="ECO:0007669"/>
    <property type="project" value="UniProtKB-KW"/>
</dbReference>
<dbReference type="GO" id="GO:0030488">
    <property type="term" value="P:tRNA methylation"/>
    <property type="evidence" value="ECO:0007669"/>
    <property type="project" value="InterPro"/>
</dbReference>
<evidence type="ECO:0000256" key="5">
    <source>
        <dbReference type="ARBA" id="ARBA00022603"/>
    </source>
</evidence>
<dbReference type="OrthoDB" id="7080at2157"/>
<comment type="subcellular location">
    <subcellularLocation>
        <location evidence="1">Cytoplasm</location>
    </subcellularLocation>
</comment>
<evidence type="ECO:0000256" key="11">
    <source>
        <dbReference type="ARBA" id="ARBA00054380"/>
    </source>
</evidence>
<evidence type="ECO:0000313" key="17">
    <source>
        <dbReference type="EMBL" id="AEH25459.1"/>
    </source>
</evidence>
<keyword evidence="18" id="KW-1185">Reference proteome</keyword>
<evidence type="ECO:0000313" key="18">
    <source>
        <dbReference type="Proteomes" id="UP000008386"/>
    </source>
</evidence>
<keyword evidence="3" id="KW-0963">Cytoplasm</keyword>
<keyword evidence="6" id="KW-0808">Transferase</keyword>
<evidence type="ECO:0000256" key="14">
    <source>
        <dbReference type="ARBA" id="ARBA00082665"/>
    </source>
</evidence>
<dbReference type="InterPro" id="IPR004114">
    <property type="entry name" value="THUMP_dom"/>
</dbReference>
<keyword evidence="9 15" id="KW-0694">RNA-binding</keyword>
<evidence type="ECO:0000256" key="10">
    <source>
        <dbReference type="ARBA" id="ARBA00051883"/>
    </source>
</evidence>